<evidence type="ECO:0000313" key="6">
    <source>
        <dbReference type="EMBL" id="AFH48592.1"/>
    </source>
</evidence>
<evidence type="ECO:0000256" key="2">
    <source>
        <dbReference type="ARBA" id="ARBA00023125"/>
    </source>
</evidence>
<name>I0AHY5_IGNAJ</name>
<evidence type="ECO:0000259" key="4">
    <source>
        <dbReference type="PROSITE" id="PS50043"/>
    </source>
</evidence>
<keyword evidence="1 3" id="KW-0597">Phosphoprotein</keyword>
<dbReference type="Pfam" id="PF00072">
    <property type="entry name" value="Response_reg"/>
    <property type="match status" value="1"/>
</dbReference>
<sequence length="208" mass="23433">MTVVEDEPEILEGIEIILNQSLLFQCTGTYSNGEKLLEEINILKPDLVLMDIVLPGINGIECLKLIKMLNPDILVVMLTVFEDDEKIFNSILAGADGYLLKKTPPNKLIESLSDIVNGGVAMNPQIAKKVLDIFRIKPAQEFESLSNREMEILDGLVKGFTHKQIAEKLFISPETVRGHLKNIYRKLHVHSKTEAVVKALSFNPYRKY</sequence>
<dbReference type="Proteomes" id="UP000007394">
    <property type="component" value="Chromosome"/>
</dbReference>
<dbReference type="CDD" id="cd17535">
    <property type="entry name" value="REC_NarL-like"/>
    <property type="match status" value="1"/>
</dbReference>
<dbReference type="SUPFAM" id="SSF52172">
    <property type="entry name" value="CheY-like"/>
    <property type="match status" value="1"/>
</dbReference>
<dbReference type="eggNOG" id="COG2197">
    <property type="taxonomic scope" value="Bacteria"/>
</dbReference>
<dbReference type="PANTHER" id="PTHR43214">
    <property type="entry name" value="TWO-COMPONENT RESPONSE REGULATOR"/>
    <property type="match status" value="1"/>
</dbReference>
<protein>
    <submittedName>
        <fullName evidence="6">Response regulator</fullName>
    </submittedName>
</protein>
<proteinExistence type="predicted"/>
<dbReference type="STRING" id="945713.IALB_0880"/>
<dbReference type="InterPro" id="IPR011006">
    <property type="entry name" value="CheY-like_superfamily"/>
</dbReference>
<gene>
    <name evidence="6" type="ordered locus">IALB_0880</name>
</gene>
<reference evidence="6 7" key="1">
    <citation type="journal article" date="2012" name="Front. Microbiol.">
        <title>Complete genome of Ignavibacterium album, a metabolically versatile, flagellated, facultative anaerobe from the phylum Chlorobi.</title>
        <authorList>
            <person name="Liu Z."/>
            <person name="Frigaard N.-U."/>
            <person name="Vogl K."/>
            <person name="Iino T."/>
            <person name="Ohkuma M."/>
            <person name="Overmann J."/>
            <person name="Bryant D.A."/>
        </authorList>
    </citation>
    <scope>NUCLEOTIDE SEQUENCE [LARGE SCALE GENOMIC DNA]</scope>
    <source>
        <strain evidence="7">DSM 19864 / JCM 16511 / NBRC 101810 / Mat9-16</strain>
    </source>
</reference>
<dbReference type="PRINTS" id="PR00038">
    <property type="entry name" value="HTHLUXR"/>
</dbReference>
<dbReference type="PROSITE" id="PS50110">
    <property type="entry name" value="RESPONSE_REGULATORY"/>
    <property type="match status" value="1"/>
</dbReference>
<dbReference type="GO" id="GO:0006355">
    <property type="term" value="P:regulation of DNA-templated transcription"/>
    <property type="evidence" value="ECO:0007669"/>
    <property type="project" value="InterPro"/>
</dbReference>
<organism evidence="6 7">
    <name type="scientific">Ignavibacterium album (strain DSM 19864 / JCM 16511 / NBRC 101810 / Mat9-16)</name>
    <dbReference type="NCBI Taxonomy" id="945713"/>
    <lineage>
        <taxon>Bacteria</taxon>
        <taxon>Pseudomonadati</taxon>
        <taxon>Ignavibacteriota</taxon>
        <taxon>Ignavibacteria</taxon>
        <taxon>Ignavibacteriales</taxon>
        <taxon>Ignavibacteriaceae</taxon>
        <taxon>Ignavibacterium</taxon>
    </lineage>
</organism>
<evidence type="ECO:0000256" key="3">
    <source>
        <dbReference type="PROSITE-ProRule" id="PRU00169"/>
    </source>
</evidence>
<dbReference type="SMART" id="SM00448">
    <property type="entry name" value="REC"/>
    <property type="match status" value="1"/>
</dbReference>
<evidence type="ECO:0000256" key="1">
    <source>
        <dbReference type="ARBA" id="ARBA00022553"/>
    </source>
</evidence>
<dbReference type="GO" id="GO:0000160">
    <property type="term" value="P:phosphorelay signal transduction system"/>
    <property type="evidence" value="ECO:0007669"/>
    <property type="project" value="InterPro"/>
</dbReference>
<dbReference type="CDD" id="cd06170">
    <property type="entry name" value="LuxR_C_like"/>
    <property type="match status" value="1"/>
</dbReference>
<feature type="domain" description="Response regulatory" evidence="5">
    <location>
        <begin position="1"/>
        <end position="116"/>
    </location>
</feature>
<dbReference type="Gene3D" id="3.40.50.2300">
    <property type="match status" value="1"/>
</dbReference>
<evidence type="ECO:0000259" key="5">
    <source>
        <dbReference type="PROSITE" id="PS50110"/>
    </source>
</evidence>
<dbReference type="SUPFAM" id="SSF46894">
    <property type="entry name" value="C-terminal effector domain of the bipartite response regulators"/>
    <property type="match status" value="1"/>
</dbReference>
<keyword evidence="7" id="KW-1185">Reference proteome</keyword>
<dbReference type="SMART" id="SM00421">
    <property type="entry name" value="HTH_LUXR"/>
    <property type="match status" value="1"/>
</dbReference>
<accession>I0AHY5</accession>
<dbReference type="KEGG" id="ial:IALB_0880"/>
<dbReference type="InterPro" id="IPR016032">
    <property type="entry name" value="Sig_transdc_resp-reg_C-effctor"/>
</dbReference>
<dbReference type="PROSITE" id="PS50043">
    <property type="entry name" value="HTH_LUXR_2"/>
    <property type="match status" value="1"/>
</dbReference>
<evidence type="ECO:0000313" key="7">
    <source>
        <dbReference type="Proteomes" id="UP000007394"/>
    </source>
</evidence>
<dbReference type="Pfam" id="PF00196">
    <property type="entry name" value="GerE"/>
    <property type="match status" value="1"/>
</dbReference>
<feature type="domain" description="HTH luxR-type" evidence="4">
    <location>
        <begin position="138"/>
        <end position="203"/>
    </location>
</feature>
<dbReference type="GO" id="GO:0003677">
    <property type="term" value="F:DNA binding"/>
    <property type="evidence" value="ECO:0007669"/>
    <property type="project" value="UniProtKB-KW"/>
</dbReference>
<dbReference type="InterPro" id="IPR039420">
    <property type="entry name" value="WalR-like"/>
</dbReference>
<dbReference type="InterPro" id="IPR001789">
    <property type="entry name" value="Sig_transdc_resp-reg_receiver"/>
</dbReference>
<dbReference type="HOGENOM" id="CLU_000445_90_10_10"/>
<dbReference type="AlphaFoldDB" id="I0AHY5"/>
<dbReference type="InterPro" id="IPR058245">
    <property type="entry name" value="NreC/VraR/RcsB-like_REC"/>
</dbReference>
<dbReference type="InterPro" id="IPR000792">
    <property type="entry name" value="Tscrpt_reg_LuxR_C"/>
</dbReference>
<dbReference type="EMBL" id="CP003418">
    <property type="protein sequence ID" value="AFH48592.1"/>
    <property type="molecule type" value="Genomic_DNA"/>
</dbReference>
<feature type="modified residue" description="4-aspartylphosphate" evidence="3">
    <location>
        <position position="51"/>
    </location>
</feature>
<keyword evidence="2" id="KW-0238">DNA-binding</keyword>